<accession>A0A9J6C927</accession>
<keyword evidence="5" id="KW-1185">Reference proteome</keyword>
<dbReference type="PRINTS" id="PR00621">
    <property type="entry name" value="HISTONEH2B"/>
</dbReference>
<evidence type="ECO:0000313" key="5">
    <source>
        <dbReference type="Proteomes" id="UP001107558"/>
    </source>
</evidence>
<name>A0A9J6C927_POLVA</name>
<protein>
    <recommendedName>
        <fullName evidence="3">Core Histone H2A/H2B/H3 domain-containing protein</fullName>
    </recommendedName>
</protein>
<dbReference type="EMBL" id="JADBJN010000002">
    <property type="protein sequence ID" value="KAG5678585.1"/>
    <property type="molecule type" value="Genomic_DNA"/>
</dbReference>
<dbReference type="InterPro" id="IPR000558">
    <property type="entry name" value="Histone_H2B"/>
</dbReference>
<feature type="region of interest" description="Disordered" evidence="2">
    <location>
        <begin position="1"/>
        <end position="33"/>
    </location>
</feature>
<reference evidence="4" key="1">
    <citation type="submission" date="2021-03" db="EMBL/GenBank/DDBJ databases">
        <title>Chromosome level genome of the anhydrobiotic midge Polypedilum vanderplanki.</title>
        <authorList>
            <person name="Yoshida Y."/>
            <person name="Kikawada T."/>
            <person name="Gusev O."/>
        </authorList>
    </citation>
    <scope>NUCLEOTIDE SEQUENCE</scope>
    <source>
        <strain evidence="4">NIAS01</strain>
        <tissue evidence="4">Whole body or cell culture</tissue>
    </source>
</reference>
<dbReference type="AlphaFoldDB" id="A0A9J6C927"/>
<evidence type="ECO:0000259" key="3">
    <source>
        <dbReference type="Pfam" id="PF00125"/>
    </source>
</evidence>
<dbReference type="SUPFAM" id="SSF47113">
    <property type="entry name" value="Histone-fold"/>
    <property type="match status" value="1"/>
</dbReference>
<dbReference type="GO" id="GO:0046982">
    <property type="term" value="F:protein heterodimerization activity"/>
    <property type="evidence" value="ECO:0007669"/>
    <property type="project" value="InterPro"/>
</dbReference>
<dbReference type="SMART" id="SM00427">
    <property type="entry name" value="H2B"/>
    <property type="match status" value="1"/>
</dbReference>
<organism evidence="4 5">
    <name type="scientific">Polypedilum vanderplanki</name>
    <name type="common">Sleeping chironomid midge</name>
    <dbReference type="NCBI Taxonomy" id="319348"/>
    <lineage>
        <taxon>Eukaryota</taxon>
        <taxon>Metazoa</taxon>
        <taxon>Ecdysozoa</taxon>
        <taxon>Arthropoda</taxon>
        <taxon>Hexapoda</taxon>
        <taxon>Insecta</taxon>
        <taxon>Pterygota</taxon>
        <taxon>Neoptera</taxon>
        <taxon>Endopterygota</taxon>
        <taxon>Diptera</taxon>
        <taxon>Nematocera</taxon>
        <taxon>Chironomoidea</taxon>
        <taxon>Chironomidae</taxon>
        <taxon>Chironominae</taxon>
        <taxon>Polypedilum</taxon>
        <taxon>Polypedilum</taxon>
    </lineage>
</organism>
<dbReference type="GO" id="GO:0003677">
    <property type="term" value="F:DNA binding"/>
    <property type="evidence" value="ECO:0007669"/>
    <property type="project" value="InterPro"/>
</dbReference>
<dbReference type="InterPro" id="IPR007125">
    <property type="entry name" value="H2A/H2B/H3"/>
</dbReference>
<proteinExistence type="inferred from homology"/>
<dbReference type="Proteomes" id="UP001107558">
    <property type="component" value="Chromosome 2"/>
</dbReference>
<gene>
    <name evidence="4" type="ORF">PVAND_008247</name>
</gene>
<evidence type="ECO:0000313" key="4">
    <source>
        <dbReference type="EMBL" id="KAG5678585.1"/>
    </source>
</evidence>
<evidence type="ECO:0000256" key="1">
    <source>
        <dbReference type="ARBA" id="ARBA00006846"/>
    </source>
</evidence>
<feature type="domain" description="Core Histone H2A/H2B/H3" evidence="3">
    <location>
        <begin position="18"/>
        <end position="74"/>
    </location>
</feature>
<dbReference type="GO" id="GO:0030527">
    <property type="term" value="F:structural constituent of chromatin"/>
    <property type="evidence" value="ECO:0007669"/>
    <property type="project" value="InterPro"/>
</dbReference>
<comment type="caution">
    <text evidence="4">The sequence shown here is derived from an EMBL/GenBank/DDBJ whole genome shotgun (WGS) entry which is preliminary data.</text>
</comment>
<dbReference type="Gene3D" id="1.10.20.10">
    <property type="entry name" value="Histone, subunit A"/>
    <property type="match status" value="1"/>
</dbReference>
<dbReference type="PANTHER" id="PTHR23428">
    <property type="entry name" value="HISTONE H2B"/>
    <property type="match status" value="1"/>
</dbReference>
<dbReference type="InterPro" id="IPR009072">
    <property type="entry name" value="Histone-fold"/>
</dbReference>
<dbReference type="OrthoDB" id="1166527at2759"/>
<sequence>MAPPKTSGKAAKKAGKAQKNISKDDKKKKRHRRKESYAIYIFKVLKQVHPDTGISSKAMSIMNSFVNDILNALLLRHHVWLTTTNAQQSHHEKSKQQFVFSCLVNWLSMLSQKAQKL</sequence>
<evidence type="ECO:0000256" key="2">
    <source>
        <dbReference type="SAM" id="MobiDB-lite"/>
    </source>
</evidence>
<dbReference type="Pfam" id="PF00125">
    <property type="entry name" value="Histone"/>
    <property type="match status" value="1"/>
</dbReference>
<dbReference type="GO" id="GO:0000786">
    <property type="term" value="C:nucleosome"/>
    <property type="evidence" value="ECO:0007669"/>
    <property type="project" value="InterPro"/>
</dbReference>
<comment type="similarity">
    <text evidence="1">Belongs to the histone H2B family.</text>
</comment>